<feature type="binding site" evidence="3">
    <location>
        <position position="137"/>
    </location>
    <ligand>
        <name>a divalent metal cation</name>
        <dbReference type="ChEBI" id="CHEBI:60240"/>
    </ligand>
</feature>
<dbReference type="KEGG" id="mes:Meso_1980"/>
<evidence type="ECO:0000313" key="4">
    <source>
        <dbReference type="EMBL" id="ABG63373.1"/>
    </source>
</evidence>
<name>Q11GV2_CHESB</name>
<feature type="binding site" evidence="3">
    <location>
        <position position="133"/>
    </location>
    <ligand>
        <name>a divalent metal cation</name>
        <dbReference type="ChEBI" id="CHEBI:60240"/>
    </ligand>
</feature>
<organism evidence="4">
    <name type="scientific">Chelativorans sp. (strain BNC1)</name>
    <dbReference type="NCBI Taxonomy" id="266779"/>
    <lineage>
        <taxon>Bacteria</taxon>
        <taxon>Pseudomonadati</taxon>
        <taxon>Pseudomonadota</taxon>
        <taxon>Alphaproteobacteria</taxon>
        <taxon>Hyphomicrobiales</taxon>
        <taxon>Phyllobacteriaceae</taxon>
        <taxon>Chelativorans</taxon>
    </lineage>
</organism>
<protein>
    <submittedName>
        <fullName evidence="4">DinB</fullName>
    </submittedName>
</protein>
<dbReference type="AlphaFoldDB" id="Q11GV2"/>
<dbReference type="EMBL" id="CP000390">
    <property type="protein sequence ID" value="ABG63373.1"/>
    <property type="molecule type" value="Genomic_DNA"/>
</dbReference>
<dbReference type="HOGENOM" id="CLU_101283_1_1_5"/>
<dbReference type="InterPro" id="IPR007837">
    <property type="entry name" value="DinB"/>
</dbReference>
<dbReference type="SUPFAM" id="SSF109854">
    <property type="entry name" value="DinB/YfiT-like putative metalloenzymes"/>
    <property type="match status" value="1"/>
</dbReference>
<dbReference type="InterPro" id="IPR034660">
    <property type="entry name" value="DinB/YfiT-like"/>
</dbReference>
<accession>Q11GV2</accession>
<evidence type="ECO:0000256" key="2">
    <source>
        <dbReference type="ARBA" id="ARBA00022723"/>
    </source>
</evidence>
<dbReference type="Pfam" id="PF05163">
    <property type="entry name" value="DinB"/>
    <property type="match status" value="1"/>
</dbReference>
<proteinExistence type="inferred from homology"/>
<dbReference type="OrthoDB" id="9807509at2"/>
<keyword evidence="2 3" id="KW-0479">Metal-binding</keyword>
<dbReference type="PANTHER" id="PTHR37302">
    <property type="entry name" value="SLR1116 PROTEIN"/>
    <property type="match status" value="1"/>
</dbReference>
<dbReference type="Gene3D" id="1.20.120.450">
    <property type="entry name" value="dinb family like domain"/>
    <property type="match status" value="1"/>
</dbReference>
<dbReference type="STRING" id="266779.Meso_1980"/>
<sequence length="170" mass="19276">MKRHFEMMANYNRWANRLLYDAAGELTAEEFARDVGVFFKSMMGTLNHILVADRIWMKRFTGSGDAPDRLNAIIDSALPSLRLAREAEDERILSWLGTLDEAALSAYITYSTIVKPEPVSQRLAPALSHFFNHQTHHRGQAHSILSVLGHNPPSLDLAYFMRTAEGKRYA</sequence>
<gene>
    <name evidence="4" type="ordered locus">Meso_1980</name>
</gene>
<feature type="binding site" evidence="3">
    <location>
        <position position="48"/>
    </location>
    <ligand>
        <name>a divalent metal cation</name>
        <dbReference type="ChEBI" id="CHEBI:60240"/>
    </ligand>
</feature>
<dbReference type="PANTHER" id="PTHR37302:SF1">
    <property type="entry name" value="PROTEIN DINB"/>
    <property type="match status" value="1"/>
</dbReference>
<evidence type="ECO:0000256" key="3">
    <source>
        <dbReference type="PIRSR" id="PIRSR607837-1"/>
    </source>
</evidence>
<dbReference type="eggNOG" id="COG2318">
    <property type="taxonomic scope" value="Bacteria"/>
</dbReference>
<comment type="similarity">
    <text evidence="1">Belongs to the DinB family.</text>
</comment>
<reference evidence="4" key="1">
    <citation type="submission" date="2006-06" db="EMBL/GenBank/DDBJ databases">
        <title>Complete sequence of chromosome of Chelativorans sp. BNC1.</title>
        <authorList>
            <consortium name="US DOE Joint Genome Institute"/>
            <person name="Copeland A."/>
            <person name="Lucas S."/>
            <person name="Lapidus A."/>
            <person name="Barry K."/>
            <person name="Detter J.C."/>
            <person name="Glavina del Rio T."/>
            <person name="Hammon N."/>
            <person name="Israni S."/>
            <person name="Dalin E."/>
            <person name="Tice H."/>
            <person name="Pitluck S."/>
            <person name="Chertkov O."/>
            <person name="Brettin T."/>
            <person name="Bruce D."/>
            <person name="Han C."/>
            <person name="Tapia R."/>
            <person name="Gilna P."/>
            <person name="Schmutz J."/>
            <person name="Larimer F."/>
            <person name="Land M."/>
            <person name="Hauser L."/>
            <person name="Kyrpides N."/>
            <person name="Mikhailova N."/>
            <person name="Richardson P."/>
        </authorList>
    </citation>
    <scope>NUCLEOTIDE SEQUENCE</scope>
    <source>
        <strain evidence="4">BNC1</strain>
    </source>
</reference>
<dbReference type="GO" id="GO:0046872">
    <property type="term" value="F:metal ion binding"/>
    <property type="evidence" value="ECO:0007669"/>
    <property type="project" value="UniProtKB-KW"/>
</dbReference>
<evidence type="ECO:0000256" key="1">
    <source>
        <dbReference type="ARBA" id="ARBA00008635"/>
    </source>
</evidence>